<sequence length="202" mass="22677">MEKIIIGLTGSLCSGKGTIASHLKDLGFHHQVLSDRIRDEIRSRGLEITRTLLQDVGNELRETYGGSILAERTALLLADIKGNIVIDGVRNPDEMIFLRDNFGAKIIGIDAPKEKRLEWYLQRAKDRGEDGTTIADFQKHDDRDSGIGETDLGQQVAKCLQMADTILWNTGSKVELFDECDLFLKKALDFDPEIHPSLKERK</sequence>
<evidence type="ECO:0000313" key="2">
    <source>
        <dbReference type="Proteomes" id="UP000033854"/>
    </source>
</evidence>
<dbReference type="Pfam" id="PF13238">
    <property type="entry name" value="AAA_18"/>
    <property type="match status" value="1"/>
</dbReference>
<dbReference type="Gene3D" id="3.40.50.300">
    <property type="entry name" value="P-loop containing nucleotide triphosphate hydrolases"/>
    <property type="match status" value="1"/>
</dbReference>
<dbReference type="EMBL" id="LCDA01000007">
    <property type="protein sequence ID" value="KKS42685.1"/>
    <property type="molecule type" value="Genomic_DNA"/>
</dbReference>
<dbReference type="SUPFAM" id="SSF52540">
    <property type="entry name" value="P-loop containing nucleoside triphosphate hydrolases"/>
    <property type="match status" value="1"/>
</dbReference>
<dbReference type="Proteomes" id="UP000033854">
    <property type="component" value="Unassembled WGS sequence"/>
</dbReference>
<name>A0A0G0Z1M6_9BACT</name>
<evidence type="ECO:0008006" key="3">
    <source>
        <dbReference type="Google" id="ProtNLM"/>
    </source>
</evidence>
<protein>
    <recommendedName>
        <fullName evidence="3">Dephospho-CoA kinase</fullName>
    </recommendedName>
</protein>
<dbReference type="InterPro" id="IPR027417">
    <property type="entry name" value="P-loop_NTPase"/>
</dbReference>
<comment type="caution">
    <text evidence="1">The sequence shown here is derived from an EMBL/GenBank/DDBJ whole genome shotgun (WGS) entry which is preliminary data.</text>
</comment>
<evidence type="ECO:0000313" key="1">
    <source>
        <dbReference type="EMBL" id="KKS42685.1"/>
    </source>
</evidence>
<accession>A0A0G0Z1M6</accession>
<dbReference type="AlphaFoldDB" id="A0A0G0Z1M6"/>
<organism evidence="1 2">
    <name type="scientific">Candidatus Collierbacteria bacterium GW2011_GWA2_42_17</name>
    <dbReference type="NCBI Taxonomy" id="1618378"/>
    <lineage>
        <taxon>Bacteria</taxon>
        <taxon>Candidatus Collieribacteriota</taxon>
    </lineage>
</organism>
<gene>
    <name evidence="1" type="ORF">UV06_C0007G0015</name>
</gene>
<dbReference type="PANTHER" id="PTHR41930:SF1">
    <property type="entry name" value="DEPHOSPHO-COA KINASE"/>
    <property type="match status" value="1"/>
</dbReference>
<reference evidence="1 2" key="1">
    <citation type="journal article" date="2015" name="Nature">
        <title>rRNA introns, odd ribosomes, and small enigmatic genomes across a large radiation of phyla.</title>
        <authorList>
            <person name="Brown C.T."/>
            <person name="Hug L.A."/>
            <person name="Thomas B.C."/>
            <person name="Sharon I."/>
            <person name="Castelle C.J."/>
            <person name="Singh A."/>
            <person name="Wilkins M.J."/>
            <person name="Williams K.H."/>
            <person name="Banfield J.F."/>
        </authorList>
    </citation>
    <scope>NUCLEOTIDE SEQUENCE [LARGE SCALE GENOMIC DNA]</scope>
</reference>
<proteinExistence type="predicted"/>
<dbReference type="PANTHER" id="PTHR41930">
    <property type="entry name" value="UPF0200 PROTEIN MJ1399"/>
    <property type="match status" value="1"/>
</dbReference>